<accession>A0AAX2ZSH8</accession>
<dbReference type="Gene3D" id="3.30.1310.10">
    <property type="entry name" value="Nucleoid-associated protein YbaB-like domain"/>
    <property type="match status" value="1"/>
</dbReference>
<dbReference type="Pfam" id="PF02575">
    <property type="entry name" value="YbaB_DNA_bd"/>
    <property type="match status" value="1"/>
</dbReference>
<reference evidence="2 3" key="1">
    <citation type="journal article" date="2022" name="BMC Genomics">
        <title>Comparative genome analysis of mycobacteria focusing on tRNA and non-coding RNA.</title>
        <authorList>
            <person name="Behra P.R.K."/>
            <person name="Pettersson B.M.F."/>
            <person name="Ramesh M."/>
            <person name="Das S."/>
            <person name="Dasgupta S."/>
            <person name="Kirsebom L.A."/>
        </authorList>
    </citation>
    <scope>NUCLEOTIDE SEQUENCE [LARGE SCALE GENOMIC DNA]</scope>
    <source>
        <strain evidence="2 3">DSM 44677</strain>
    </source>
</reference>
<dbReference type="SUPFAM" id="SSF82607">
    <property type="entry name" value="YbaB-like"/>
    <property type="match status" value="1"/>
</dbReference>
<sequence>MTTTFSARTSTSTPREGQAEAFRRARQAIDAIGRVDGVSDNGLVRAWVTASGELVDIDLADDTQYMDCDQLSRLIVAATQQASFNAATQMAEVLEPLERHRQRLLEDLEGTDAFTATTLRNVTAEALPHFTRPPSSDPGFSQDLFRRPWRADDS</sequence>
<proteinExistence type="predicted"/>
<evidence type="ECO:0000313" key="3">
    <source>
        <dbReference type="Proteomes" id="UP001162885"/>
    </source>
</evidence>
<feature type="region of interest" description="Disordered" evidence="1">
    <location>
        <begin position="128"/>
        <end position="154"/>
    </location>
</feature>
<name>A0AAX2ZSH8_9MYCO</name>
<dbReference type="InterPro" id="IPR036894">
    <property type="entry name" value="YbaB-like_sf"/>
</dbReference>
<protein>
    <submittedName>
        <fullName evidence="2">YbaB/EbfC family nucleoid-associated protein</fullName>
    </submittedName>
</protein>
<dbReference type="RefSeq" id="WP_077743346.1">
    <property type="nucleotide sequence ID" value="NZ_AP022579.1"/>
</dbReference>
<organism evidence="2 3">
    <name type="scientific">Mycolicibacterium boenickei</name>
    <dbReference type="NCBI Taxonomy" id="146017"/>
    <lineage>
        <taxon>Bacteria</taxon>
        <taxon>Bacillati</taxon>
        <taxon>Actinomycetota</taxon>
        <taxon>Actinomycetes</taxon>
        <taxon>Mycobacteriales</taxon>
        <taxon>Mycobacteriaceae</taxon>
        <taxon>Mycolicibacterium</taxon>
    </lineage>
</organism>
<feature type="compositionally biased region" description="Basic and acidic residues" evidence="1">
    <location>
        <begin position="144"/>
        <end position="154"/>
    </location>
</feature>
<dbReference type="InterPro" id="IPR004401">
    <property type="entry name" value="YbaB/EbfC"/>
</dbReference>
<dbReference type="Proteomes" id="UP001162885">
    <property type="component" value="Chromosome"/>
</dbReference>
<dbReference type="GO" id="GO:0003677">
    <property type="term" value="F:DNA binding"/>
    <property type="evidence" value="ECO:0007669"/>
    <property type="project" value="InterPro"/>
</dbReference>
<evidence type="ECO:0000256" key="1">
    <source>
        <dbReference type="SAM" id="MobiDB-lite"/>
    </source>
</evidence>
<gene>
    <name evidence="2" type="ORF">H5U98_22795</name>
</gene>
<dbReference type="EMBL" id="CP060016">
    <property type="protein sequence ID" value="UNB98355.1"/>
    <property type="molecule type" value="Genomic_DNA"/>
</dbReference>
<evidence type="ECO:0000313" key="2">
    <source>
        <dbReference type="EMBL" id="UNB98355.1"/>
    </source>
</evidence>
<dbReference type="AlphaFoldDB" id="A0AAX2ZSH8"/>